<feature type="signal peptide" evidence="1">
    <location>
        <begin position="1"/>
        <end position="16"/>
    </location>
</feature>
<keyword evidence="1" id="KW-0732">Signal</keyword>
<comment type="caution">
    <text evidence="3">The sequence shown here is derived from an EMBL/GenBank/DDBJ whole genome shotgun (WGS) entry which is preliminary data.</text>
</comment>
<reference evidence="3" key="1">
    <citation type="submission" date="2021-06" db="EMBL/GenBank/DDBJ databases">
        <title>Parelaphostrongylus tenuis whole genome reference sequence.</title>
        <authorList>
            <person name="Garwood T.J."/>
            <person name="Larsen P.A."/>
            <person name="Fountain-Jones N.M."/>
            <person name="Garbe J.R."/>
            <person name="Macchietto M.G."/>
            <person name="Kania S.A."/>
            <person name="Gerhold R.W."/>
            <person name="Richards J.E."/>
            <person name="Wolf T.M."/>
        </authorList>
    </citation>
    <scope>NUCLEOTIDE SEQUENCE</scope>
    <source>
        <strain evidence="3">MNPRO001-30</strain>
        <tissue evidence="3">Meninges</tissue>
    </source>
</reference>
<evidence type="ECO:0000256" key="1">
    <source>
        <dbReference type="SAM" id="SignalP"/>
    </source>
</evidence>
<dbReference type="SMART" id="SM00198">
    <property type="entry name" value="SCP"/>
    <property type="match status" value="1"/>
</dbReference>
<keyword evidence="4" id="KW-1185">Reference proteome</keyword>
<protein>
    <recommendedName>
        <fullName evidence="2">SCP domain-containing protein</fullName>
    </recommendedName>
</protein>
<dbReference type="InterPro" id="IPR035940">
    <property type="entry name" value="CAP_sf"/>
</dbReference>
<evidence type="ECO:0000313" key="3">
    <source>
        <dbReference type="EMBL" id="KAJ1351878.1"/>
    </source>
</evidence>
<dbReference type="CDD" id="cd05380">
    <property type="entry name" value="CAP_euk"/>
    <property type="match status" value="1"/>
</dbReference>
<evidence type="ECO:0000313" key="4">
    <source>
        <dbReference type="Proteomes" id="UP001196413"/>
    </source>
</evidence>
<feature type="chain" id="PRO_5042284770" description="SCP domain-containing protein" evidence="1">
    <location>
        <begin position="17"/>
        <end position="215"/>
    </location>
</feature>
<proteinExistence type="predicted"/>
<dbReference type="Pfam" id="PF00188">
    <property type="entry name" value="CAP"/>
    <property type="match status" value="1"/>
</dbReference>
<dbReference type="EMBL" id="JAHQIW010001244">
    <property type="protein sequence ID" value="KAJ1351878.1"/>
    <property type="molecule type" value="Genomic_DNA"/>
</dbReference>
<dbReference type="InterPro" id="IPR014044">
    <property type="entry name" value="CAP_dom"/>
</dbReference>
<dbReference type="Proteomes" id="UP001196413">
    <property type="component" value="Unassembled WGS sequence"/>
</dbReference>
<feature type="domain" description="SCP" evidence="2">
    <location>
        <begin position="43"/>
        <end position="179"/>
    </location>
</feature>
<accession>A0AAD5M7D8</accession>
<dbReference type="AlphaFoldDB" id="A0AAD5M7D8"/>
<gene>
    <name evidence="3" type="ORF">KIN20_008042</name>
</gene>
<dbReference type="Gene3D" id="3.40.33.10">
    <property type="entry name" value="CAP"/>
    <property type="match status" value="1"/>
</dbReference>
<evidence type="ECO:0000259" key="2">
    <source>
        <dbReference type="SMART" id="SM00198"/>
    </source>
</evidence>
<name>A0AAD5M7D8_PARTN</name>
<organism evidence="3 4">
    <name type="scientific">Parelaphostrongylus tenuis</name>
    <name type="common">Meningeal worm</name>
    <dbReference type="NCBI Taxonomy" id="148309"/>
    <lineage>
        <taxon>Eukaryota</taxon>
        <taxon>Metazoa</taxon>
        <taxon>Ecdysozoa</taxon>
        <taxon>Nematoda</taxon>
        <taxon>Chromadorea</taxon>
        <taxon>Rhabditida</taxon>
        <taxon>Rhabditina</taxon>
        <taxon>Rhabditomorpha</taxon>
        <taxon>Strongyloidea</taxon>
        <taxon>Metastrongylidae</taxon>
        <taxon>Parelaphostrongylus</taxon>
    </lineage>
</organism>
<sequence>MNACVAVLIPAVFILAEHSEKSKDIGGSSDYPGNCADSINVPEDFRFLLWNYHNSHRALLQLGEVRNGNEGEGKKFPSSSDMNLLAYDCDLERSAWNISKQCQNTREYDFSNVGTNSETFYLSSTASALNEHDINSEQNTEFYETIWQMLKTTKVGCAYSICDSSNSASKFVSFVCIYGDELISKDKPLYTKGTPCDTCPNNCDVSWKLCKRTSN</sequence>
<dbReference type="SUPFAM" id="SSF55797">
    <property type="entry name" value="PR-1-like"/>
    <property type="match status" value="1"/>
</dbReference>